<accession>E9H2W7</accession>
<feature type="region of interest" description="Disordered" evidence="1">
    <location>
        <begin position="1"/>
        <end position="24"/>
    </location>
</feature>
<feature type="compositionally biased region" description="Basic and acidic residues" evidence="1">
    <location>
        <begin position="12"/>
        <end position="24"/>
    </location>
</feature>
<dbReference type="EMBL" id="GL732587">
    <property type="protein sequence ID" value="EFX73858.1"/>
    <property type="molecule type" value="Genomic_DNA"/>
</dbReference>
<keyword evidence="3" id="KW-1185">Reference proteome</keyword>
<proteinExistence type="predicted"/>
<evidence type="ECO:0000313" key="2">
    <source>
        <dbReference type="EMBL" id="EFX73858.1"/>
    </source>
</evidence>
<dbReference type="HOGENOM" id="CLU_3070821_0_0_1"/>
<evidence type="ECO:0000256" key="1">
    <source>
        <dbReference type="SAM" id="MobiDB-lite"/>
    </source>
</evidence>
<dbReference type="AlphaFoldDB" id="E9H2W7"/>
<sequence length="53" mass="6079">MFLLEPTGSLLETKDVPNGRRLDPAEPPGFRPIYGNMIFRAPDRWPLVTRLNI</sequence>
<name>E9H2W7_DAPPU</name>
<evidence type="ECO:0000313" key="3">
    <source>
        <dbReference type="Proteomes" id="UP000000305"/>
    </source>
</evidence>
<reference evidence="2 3" key="1">
    <citation type="journal article" date="2011" name="Science">
        <title>The ecoresponsive genome of Daphnia pulex.</title>
        <authorList>
            <person name="Colbourne J.K."/>
            <person name="Pfrender M.E."/>
            <person name="Gilbert D."/>
            <person name="Thomas W.K."/>
            <person name="Tucker A."/>
            <person name="Oakley T.H."/>
            <person name="Tokishita S."/>
            <person name="Aerts A."/>
            <person name="Arnold G.J."/>
            <person name="Basu M.K."/>
            <person name="Bauer D.J."/>
            <person name="Caceres C.E."/>
            <person name="Carmel L."/>
            <person name="Casola C."/>
            <person name="Choi J.H."/>
            <person name="Detter J.C."/>
            <person name="Dong Q."/>
            <person name="Dusheyko S."/>
            <person name="Eads B.D."/>
            <person name="Frohlich T."/>
            <person name="Geiler-Samerotte K.A."/>
            <person name="Gerlach D."/>
            <person name="Hatcher P."/>
            <person name="Jogdeo S."/>
            <person name="Krijgsveld J."/>
            <person name="Kriventseva E.V."/>
            <person name="Kultz D."/>
            <person name="Laforsch C."/>
            <person name="Lindquist E."/>
            <person name="Lopez J."/>
            <person name="Manak J.R."/>
            <person name="Muller J."/>
            <person name="Pangilinan J."/>
            <person name="Patwardhan R.P."/>
            <person name="Pitluck S."/>
            <person name="Pritham E.J."/>
            <person name="Rechtsteiner A."/>
            <person name="Rho M."/>
            <person name="Rogozin I.B."/>
            <person name="Sakarya O."/>
            <person name="Salamov A."/>
            <person name="Schaack S."/>
            <person name="Shapiro H."/>
            <person name="Shiga Y."/>
            <person name="Skalitzky C."/>
            <person name="Smith Z."/>
            <person name="Souvorov A."/>
            <person name="Sung W."/>
            <person name="Tang Z."/>
            <person name="Tsuchiya D."/>
            <person name="Tu H."/>
            <person name="Vos H."/>
            <person name="Wang M."/>
            <person name="Wolf Y.I."/>
            <person name="Yamagata H."/>
            <person name="Yamada T."/>
            <person name="Ye Y."/>
            <person name="Shaw J.R."/>
            <person name="Andrews J."/>
            <person name="Crease T.J."/>
            <person name="Tang H."/>
            <person name="Lucas S.M."/>
            <person name="Robertson H.M."/>
            <person name="Bork P."/>
            <person name="Koonin E.V."/>
            <person name="Zdobnov E.M."/>
            <person name="Grigoriev I.V."/>
            <person name="Lynch M."/>
            <person name="Boore J.L."/>
        </authorList>
    </citation>
    <scope>NUCLEOTIDE SEQUENCE [LARGE SCALE GENOMIC DNA]</scope>
</reference>
<dbReference type="Proteomes" id="UP000000305">
    <property type="component" value="Unassembled WGS sequence"/>
</dbReference>
<gene>
    <name evidence="2" type="ORF">DAPPUDRAFT_252528</name>
</gene>
<dbReference type="InParanoid" id="E9H2W7"/>
<dbReference type="KEGG" id="dpx:DAPPUDRAFT_252528"/>
<protein>
    <submittedName>
        <fullName evidence="2">Uncharacterized protein</fullName>
    </submittedName>
</protein>
<organism evidence="2 3">
    <name type="scientific">Daphnia pulex</name>
    <name type="common">Water flea</name>
    <dbReference type="NCBI Taxonomy" id="6669"/>
    <lineage>
        <taxon>Eukaryota</taxon>
        <taxon>Metazoa</taxon>
        <taxon>Ecdysozoa</taxon>
        <taxon>Arthropoda</taxon>
        <taxon>Crustacea</taxon>
        <taxon>Branchiopoda</taxon>
        <taxon>Diplostraca</taxon>
        <taxon>Cladocera</taxon>
        <taxon>Anomopoda</taxon>
        <taxon>Daphniidae</taxon>
        <taxon>Daphnia</taxon>
    </lineage>
</organism>